<dbReference type="InterPro" id="IPR011009">
    <property type="entry name" value="Kinase-like_dom_sf"/>
</dbReference>
<dbReference type="InterPro" id="IPR008271">
    <property type="entry name" value="Ser/Thr_kinase_AS"/>
</dbReference>
<evidence type="ECO:0000256" key="3">
    <source>
        <dbReference type="ARBA" id="ARBA00022679"/>
    </source>
</evidence>
<dbReference type="PANTHER" id="PTHR11042:SF160">
    <property type="entry name" value="EUKARYOTIC TRANSLATION INITIATION FACTOR 2-ALPHA KINASE 1"/>
    <property type="match status" value="1"/>
</dbReference>
<keyword evidence="2" id="KW-0723">Serine/threonine-protein kinase</keyword>
<dbReference type="PANTHER" id="PTHR11042">
    <property type="entry name" value="EUKARYOTIC TRANSLATION INITIATION FACTOR 2-ALPHA KINASE EIF2-ALPHA KINASE -RELATED"/>
    <property type="match status" value="1"/>
</dbReference>
<dbReference type="Proteomes" id="UP000198287">
    <property type="component" value="Unassembled WGS sequence"/>
</dbReference>
<evidence type="ECO:0000256" key="7">
    <source>
        <dbReference type="ARBA" id="ARBA00023193"/>
    </source>
</evidence>
<dbReference type="Pfam" id="PF00069">
    <property type="entry name" value="Pkinase"/>
    <property type="match status" value="1"/>
</dbReference>
<keyword evidence="14" id="KW-1185">Reference proteome</keyword>
<dbReference type="EC" id="2.7.11.1" evidence="1"/>
<dbReference type="InterPro" id="IPR000719">
    <property type="entry name" value="Prot_kinase_dom"/>
</dbReference>
<dbReference type="GO" id="GO:0004694">
    <property type="term" value="F:eukaryotic translation initiation factor 2alpha kinase activity"/>
    <property type="evidence" value="ECO:0007669"/>
    <property type="project" value="TreeGrafter"/>
</dbReference>
<organism evidence="13 14">
    <name type="scientific">Folsomia candida</name>
    <name type="common">Springtail</name>
    <dbReference type="NCBI Taxonomy" id="158441"/>
    <lineage>
        <taxon>Eukaryota</taxon>
        <taxon>Metazoa</taxon>
        <taxon>Ecdysozoa</taxon>
        <taxon>Arthropoda</taxon>
        <taxon>Hexapoda</taxon>
        <taxon>Collembola</taxon>
        <taxon>Entomobryomorpha</taxon>
        <taxon>Isotomoidea</taxon>
        <taxon>Isotomidae</taxon>
        <taxon>Proisotominae</taxon>
        <taxon>Folsomia</taxon>
    </lineage>
</organism>
<keyword evidence="6" id="KW-0067">ATP-binding</keyword>
<dbReference type="EMBL" id="LNIX01000032">
    <property type="protein sequence ID" value="OXA40726.1"/>
    <property type="molecule type" value="Genomic_DNA"/>
</dbReference>
<evidence type="ECO:0000256" key="1">
    <source>
        <dbReference type="ARBA" id="ARBA00012513"/>
    </source>
</evidence>
<evidence type="ECO:0000256" key="5">
    <source>
        <dbReference type="ARBA" id="ARBA00022777"/>
    </source>
</evidence>
<evidence type="ECO:0000256" key="2">
    <source>
        <dbReference type="ARBA" id="ARBA00022527"/>
    </source>
</evidence>
<dbReference type="InterPro" id="IPR050339">
    <property type="entry name" value="CC_SR_Kinase"/>
</dbReference>
<gene>
    <name evidence="13" type="ORF">Fcan01_24511</name>
</gene>
<evidence type="ECO:0000256" key="6">
    <source>
        <dbReference type="ARBA" id="ARBA00022840"/>
    </source>
</evidence>
<feature type="region of interest" description="Disordered" evidence="11">
    <location>
        <begin position="65"/>
        <end position="89"/>
    </location>
</feature>
<keyword evidence="5 13" id="KW-0418">Kinase</keyword>
<dbReference type="GO" id="GO:0017148">
    <property type="term" value="P:negative regulation of translation"/>
    <property type="evidence" value="ECO:0007669"/>
    <property type="project" value="UniProtKB-KW"/>
</dbReference>
<dbReference type="PROSITE" id="PS50011">
    <property type="entry name" value="PROTEIN_KINASE_DOM"/>
    <property type="match status" value="1"/>
</dbReference>
<evidence type="ECO:0000256" key="9">
    <source>
        <dbReference type="ARBA" id="ARBA00048659"/>
    </source>
</evidence>
<sequence length="634" mass="71772">MMSFLRDPAATGWLDKIQFTGYLGSGAFGLVLSAVHGQDDKSAEAPTSPDEVYYTAVKIVAGREPNSMDYDDDTNGNTETPYATNTNYTTSEPTQLSKVRWEFQNMKATQHPNLTKLYQLKEINFTLKQIQSLPRVLDADYTKFKWMLEKMAKLNETVYCIEMELCGPNLRTWLDKVSPISSEEFDNIRLAIIRDIIEGMRYLHGKNILHRDFKPANIFFASHENMFPVKIGDFGLSQTSSSAIFVTDIENNDDRLIANSSYHTANVGTYLYQAPEMKNQTMPRTRYGKQADIFSLGLVLLEIVQLYKTRQDRVEAFTSIVGRKDFTVISDADNLVITTNVKQLIIHMTAKDPNSRLASMFNVSLSDRKYVLEHCIHIKGTSSTSTILQIYDLSIGDPVITMTGNNCSISNVTILFPASGHVLVYQDFYRLEGNGVFLQGARTNLSDCTLSNVKCGIQIRHKGYSNLNRVNLTMCATGIEVAHGGNTISNIYIKDCSKGIELDRSDINVLEDIICVLGDQIPKTIGSHGIYVRHGERNVLRRIFCKNYRSGDDYGIYTQHTQRLEISNSRLTSRIYLGGNHNQMQDVDVADQSIEVDGEQIRVTLVTFKCKKDENSRWRCRARELKIDQHYISK</sequence>
<dbReference type="SUPFAM" id="SSF51126">
    <property type="entry name" value="Pectin lyase-like"/>
    <property type="match status" value="1"/>
</dbReference>
<protein>
    <recommendedName>
        <fullName evidence="1">non-specific serine/threonine protein kinase</fullName>
        <ecNumber evidence="1">2.7.11.1</ecNumber>
    </recommendedName>
</protein>
<evidence type="ECO:0000256" key="4">
    <source>
        <dbReference type="ARBA" id="ARBA00022741"/>
    </source>
</evidence>
<dbReference type="GO" id="GO:0005737">
    <property type="term" value="C:cytoplasm"/>
    <property type="evidence" value="ECO:0007669"/>
    <property type="project" value="TreeGrafter"/>
</dbReference>
<proteinExistence type="inferred from homology"/>
<comment type="catalytic activity">
    <reaction evidence="9">
        <text>L-threonyl-[protein] + ATP = O-phospho-L-threonyl-[protein] + ADP + H(+)</text>
        <dbReference type="Rhea" id="RHEA:46608"/>
        <dbReference type="Rhea" id="RHEA-COMP:11060"/>
        <dbReference type="Rhea" id="RHEA-COMP:11605"/>
        <dbReference type="ChEBI" id="CHEBI:15378"/>
        <dbReference type="ChEBI" id="CHEBI:30013"/>
        <dbReference type="ChEBI" id="CHEBI:30616"/>
        <dbReference type="ChEBI" id="CHEBI:61977"/>
        <dbReference type="ChEBI" id="CHEBI:456216"/>
        <dbReference type="EC" id="2.7.11.1"/>
    </reaction>
    <physiologicalReaction direction="left-to-right" evidence="9">
        <dbReference type="Rhea" id="RHEA:46609"/>
    </physiologicalReaction>
</comment>
<dbReference type="AlphaFoldDB" id="A0A226D8Z7"/>
<evidence type="ECO:0000259" key="12">
    <source>
        <dbReference type="PROSITE" id="PS50011"/>
    </source>
</evidence>
<comment type="catalytic activity">
    <reaction evidence="10">
        <text>L-seryl-[protein] + ATP = O-phospho-L-seryl-[protein] + ADP + H(+)</text>
        <dbReference type="Rhea" id="RHEA:17989"/>
        <dbReference type="Rhea" id="RHEA-COMP:9863"/>
        <dbReference type="Rhea" id="RHEA-COMP:11604"/>
        <dbReference type="ChEBI" id="CHEBI:15378"/>
        <dbReference type="ChEBI" id="CHEBI:29999"/>
        <dbReference type="ChEBI" id="CHEBI:30616"/>
        <dbReference type="ChEBI" id="CHEBI:83421"/>
        <dbReference type="ChEBI" id="CHEBI:456216"/>
        <dbReference type="EC" id="2.7.11.1"/>
    </reaction>
    <physiologicalReaction direction="left-to-right" evidence="10">
        <dbReference type="Rhea" id="RHEA:17990"/>
    </physiologicalReaction>
</comment>
<dbReference type="PROSITE" id="PS00108">
    <property type="entry name" value="PROTEIN_KINASE_ST"/>
    <property type="match status" value="1"/>
</dbReference>
<reference evidence="13 14" key="1">
    <citation type="submission" date="2015-12" db="EMBL/GenBank/DDBJ databases">
        <title>The genome of Folsomia candida.</title>
        <authorList>
            <person name="Faddeeva A."/>
            <person name="Derks M.F."/>
            <person name="Anvar Y."/>
            <person name="Smit S."/>
            <person name="Van Straalen N."/>
            <person name="Roelofs D."/>
        </authorList>
    </citation>
    <scope>NUCLEOTIDE SEQUENCE [LARGE SCALE GENOMIC DNA]</scope>
    <source>
        <strain evidence="13 14">VU population</strain>
        <tissue evidence="13">Whole body</tissue>
    </source>
</reference>
<evidence type="ECO:0000256" key="8">
    <source>
        <dbReference type="ARBA" id="ARBA00037982"/>
    </source>
</evidence>
<evidence type="ECO:0000313" key="13">
    <source>
        <dbReference type="EMBL" id="OXA40726.1"/>
    </source>
</evidence>
<keyword evidence="4" id="KW-0547">Nucleotide-binding</keyword>
<dbReference type="SUPFAM" id="SSF56112">
    <property type="entry name" value="Protein kinase-like (PK-like)"/>
    <property type="match status" value="1"/>
</dbReference>
<evidence type="ECO:0000313" key="14">
    <source>
        <dbReference type="Proteomes" id="UP000198287"/>
    </source>
</evidence>
<evidence type="ECO:0000256" key="10">
    <source>
        <dbReference type="ARBA" id="ARBA00048977"/>
    </source>
</evidence>
<dbReference type="GO" id="GO:0003743">
    <property type="term" value="F:translation initiation factor activity"/>
    <property type="evidence" value="ECO:0007669"/>
    <property type="project" value="UniProtKB-KW"/>
</dbReference>
<dbReference type="GO" id="GO:0005634">
    <property type="term" value="C:nucleus"/>
    <property type="evidence" value="ECO:0007669"/>
    <property type="project" value="TreeGrafter"/>
</dbReference>
<comment type="caution">
    <text evidence="13">The sequence shown here is derived from an EMBL/GenBank/DDBJ whole genome shotgun (WGS) entry which is preliminary data.</text>
</comment>
<accession>A0A226D8Z7</accession>
<dbReference type="OrthoDB" id="341578at2759"/>
<comment type="similarity">
    <text evidence="8">Belongs to the protein kinase superfamily. Ser/Thr protein kinase family. GCN2 subfamily.</text>
</comment>
<feature type="compositionally biased region" description="Polar residues" evidence="11">
    <location>
        <begin position="75"/>
        <end position="89"/>
    </location>
</feature>
<dbReference type="GO" id="GO:0005524">
    <property type="term" value="F:ATP binding"/>
    <property type="evidence" value="ECO:0007669"/>
    <property type="project" value="UniProtKB-KW"/>
</dbReference>
<name>A0A226D8Z7_FOLCA</name>
<evidence type="ECO:0000256" key="11">
    <source>
        <dbReference type="SAM" id="MobiDB-lite"/>
    </source>
</evidence>
<feature type="domain" description="Protein kinase" evidence="12">
    <location>
        <begin position="17"/>
        <end position="371"/>
    </location>
</feature>
<keyword evidence="3" id="KW-0808">Transferase</keyword>
<keyword evidence="13" id="KW-0396">Initiation factor</keyword>
<keyword evidence="13" id="KW-0648">Protein biosynthesis</keyword>
<dbReference type="Gene3D" id="1.10.510.10">
    <property type="entry name" value="Transferase(Phosphotransferase) domain 1"/>
    <property type="match status" value="1"/>
</dbReference>
<dbReference type="InterPro" id="IPR011050">
    <property type="entry name" value="Pectin_lyase_fold/virulence"/>
</dbReference>
<keyword evidence="7" id="KW-0652">Protein synthesis inhibitor</keyword>